<dbReference type="Pfam" id="PF00687">
    <property type="entry name" value="Ribosomal_L1"/>
    <property type="match status" value="1"/>
</dbReference>
<dbReference type="InterPro" id="IPR028364">
    <property type="entry name" value="Ribosomal_uL1/biogenesis"/>
</dbReference>
<dbReference type="AlphaFoldDB" id="A0A8S2Y4M5"/>
<feature type="non-terminal residue" evidence="1">
    <location>
        <position position="1"/>
    </location>
</feature>
<organism evidence="1 2">
    <name type="scientific">Rotaria magnacalcarata</name>
    <dbReference type="NCBI Taxonomy" id="392030"/>
    <lineage>
        <taxon>Eukaryota</taxon>
        <taxon>Metazoa</taxon>
        <taxon>Spiralia</taxon>
        <taxon>Gnathifera</taxon>
        <taxon>Rotifera</taxon>
        <taxon>Eurotatoria</taxon>
        <taxon>Bdelloidea</taxon>
        <taxon>Philodinida</taxon>
        <taxon>Philodinidae</taxon>
        <taxon>Rotaria</taxon>
    </lineage>
</organism>
<feature type="non-terminal residue" evidence="1">
    <location>
        <position position="77"/>
    </location>
</feature>
<dbReference type="EMBL" id="CAJOBJ010088882">
    <property type="protein sequence ID" value="CAF4532841.1"/>
    <property type="molecule type" value="Genomic_DNA"/>
</dbReference>
<reference evidence="1" key="1">
    <citation type="submission" date="2021-02" db="EMBL/GenBank/DDBJ databases">
        <authorList>
            <person name="Nowell W R."/>
        </authorList>
    </citation>
    <scope>NUCLEOTIDE SEQUENCE</scope>
</reference>
<sequence>RFSGTVRLRHIPKPKFTVCVLGDERHCDEARANNIPAMTIDDLKKLNKDKKLVRKLSHQYDAFLASDVVIRQIPRIL</sequence>
<dbReference type="SUPFAM" id="SSF56808">
    <property type="entry name" value="Ribosomal protein L1"/>
    <property type="match status" value="1"/>
</dbReference>
<dbReference type="InterPro" id="IPR016095">
    <property type="entry name" value="Ribosomal_uL1_3-a/b-sand"/>
</dbReference>
<comment type="caution">
    <text evidence="1">The sequence shown here is derived from an EMBL/GenBank/DDBJ whole genome shotgun (WGS) entry which is preliminary data.</text>
</comment>
<dbReference type="Proteomes" id="UP000681720">
    <property type="component" value="Unassembled WGS sequence"/>
</dbReference>
<evidence type="ECO:0000313" key="1">
    <source>
        <dbReference type="EMBL" id="CAF4532841.1"/>
    </source>
</evidence>
<proteinExistence type="predicted"/>
<evidence type="ECO:0000313" key="2">
    <source>
        <dbReference type="Proteomes" id="UP000681720"/>
    </source>
</evidence>
<protein>
    <recommendedName>
        <fullName evidence="3">60S ribosomal protein L10a</fullName>
    </recommendedName>
</protein>
<evidence type="ECO:0008006" key="3">
    <source>
        <dbReference type="Google" id="ProtNLM"/>
    </source>
</evidence>
<dbReference type="InterPro" id="IPR023674">
    <property type="entry name" value="Ribosomal_uL1-like"/>
</dbReference>
<gene>
    <name evidence="1" type="ORF">GIL414_LOCUS36099</name>
</gene>
<name>A0A8S2Y4M5_9BILA</name>
<accession>A0A8S2Y4M5</accession>
<dbReference type="Gene3D" id="3.40.50.790">
    <property type="match status" value="1"/>
</dbReference>